<keyword evidence="1" id="KW-1133">Transmembrane helix</keyword>
<name>A0A345BZ20_9BACI</name>
<protein>
    <submittedName>
        <fullName evidence="2">YvrJ family protein</fullName>
    </submittedName>
</protein>
<dbReference type="AlphaFoldDB" id="A0A345BZ20"/>
<evidence type="ECO:0000313" key="2">
    <source>
        <dbReference type="EMBL" id="AXF56201.1"/>
    </source>
</evidence>
<organism evidence="2 3">
    <name type="scientific">Salicibibacter kimchii</name>
    <dbReference type="NCBI Taxonomy" id="2099786"/>
    <lineage>
        <taxon>Bacteria</taxon>
        <taxon>Bacillati</taxon>
        <taxon>Bacillota</taxon>
        <taxon>Bacilli</taxon>
        <taxon>Bacillales</taxon>
        <taxon>Bacillaceae</taxon>
        <taxon>Salicibibacter</taxon>
    </lineage>
</organism>
<evidence type="ECO:0000256" key="1">
    <source>
        <dbReference type="SAM" id="Phobius"/>
    </source>
</evidence>
<keyword evidence="3" id="KW-1185">Reference proteome</keyword>
<dbReference type="OrthoDB" id="2662123at2"/>
<keyword evidence="1" id="KW-0472">Membrane</keyword>
<dbReference type="KEGG" id="rue:DT065_09360"/>
<reference evidence="2 3" key="1">
    <citation type="journal article" date="2018" name="J. Microbiol.">
        <title>Salicibibacter kimchii gen. nov., sp. nov., a moderately halophilic and alkalitolerant bacterium in the family Bacillaceae, isolated from kimchi.</title>
        <authorList>
            <person name="Jang J.Y."/>
            <person name="Oh Y.J."/>
            <person name="Lim S.K."/>
            <person name="Park H.K."/>
            <person name="Lee C."/>
            <person name="Kim J.Y."/>
            <person name="Lee M.A."/>
            <person name="Choi H.J."/>
        </authorList>
    </citation>
    <scope>NUCLEOTIDE SEQUENCE [LARGE SCALE GENOMIC DNA]</scope>
    <source>
        <strain evidence="2 3">NKC1-1</strain>
    </source>
</reference>
<sequence>MIVEFLGQFGLPFLLAAYLVYRFERRIERLENIIHNDAPQKRRKR</sequence>
<dbReference type="EMBL" id="CP031092">
    <property type="protein sequence ID" value="AXF56201.1"/>
    <property type="molecule type" value="Genomic_DNA"/>
</dbReference>
<proteinExistence type="predicted"/>
<accession>A0A345BZ20</accession>
<feature type="transmembrane region" description="Helical" evidence="1">
    <location>
        <begin position="6"/>
        <end position="23"/>
    </location>
</feature>
<dbReference type="RefSeq" id="WP_114372772.1">
    <property type="nucleotide sequence ID" value="NZ_CP031092.1"/>
</dbReference>
<keyword evidence="1" id="KW-0812">Transmembrane</keyword>
<evidence type="ECO:0000313" key="3">
    <source>
        <dbReference type="Proteomes" id="UP000252100"/>
    </source>
</evidence>
<gene>
    <name evidence="2" type="ORF">DT065_09360</name>
</gene>
<dbReference type="Proteomes" id="UP000252100">
    <property type="component" value="Chromosome"/>
</dbReference>